<dbReference type="AlphaFoldDB" id="A0A1E7X455"/>
<accession>A0A1E7X455</accession>
<dbReference type="EC" id="2.4.1.-" evidence="2"/>
<organism evidence="2 3">
    <name type="scientific">Duganella phyllosphaerae</name>
    <dbReference type="NCBI Taxonomy" id="762836"/>
    <lineage>
        <taxon>Bacteria</taxon>
        <taxon>Pseudomonadati</taxon>
        <taxon>Pseudomonadota</taxon>
        <taxon>Betaproteobacteria</taxon>
        <taxon>Burkholderiales</taxon>
        <taxon>Oxalobacteraceae</taxon>
        <taxon>Telluria group</taxon>
        <taxon>Duganella</taxon>
    </lineage>
</organism>
<name>A0A1E7X455_9BURK</name>
<comment type="caution">
    <text evidence="2">The sequence shown here is derived from an EMBL/GenBank/DDBJ whole genome shotgun (WGS) entry which is preliminary data.</text>
</comment>
<evidence type="ECO:0000313" key="3">
    <source>
        <dbReference type="Proteomes" id="UP000175989"/>
    </source>
</evidence>
<dbReference type="PATRIC" id="fig|762836.4.peg.1390"/>
<dbReference type="Gene3D" id="3.40.50.2000">
    <property type="entry name" value="Glycogen Phosphorylase B"/>
    <property type="match status" value="2"/>
</dbReference>
<dbReference type="PANTHER" id="PTHR21015">
    <property type="entry name" value="UDP-N-ACETYLGLUCOSAMINE--N-ACETYLMURAMYL-(PENTAPEPTIDE) PYROPHOSPHORYL-UNDECAPRENOL N-ACETYLGLUCOSAMINE TRANSFERASE 1"/>
    <property type="match status" value="1"/>
</dbReference>
<dbReference type="SUPFAM" id="SSF53756">
    <property type="entry name" value="UDP-Glycosyltransferase/glycogen phosphorylase"/>
    <property type="match status" value="1"/>
</dbReference>
<dbReference type="InterPro" id="IPR010610">
    <property type="entry name" value="EryCIII-like_C"/>
</dbReference>
<evidence type="ECO:0000313" key="2">
    <source>
        <dbReference type="EMBL" id="OFA07225.1"/>
    </source>
</evidence>
<dbReference type="EMBL" id="LROM01000062">
    <property type="protein sequence ID" value="OFA07225.1"/>
    <property type="molecule type" value="Genomic_DNA"/>
</dbReference>
<protein>
    <submittedName>
        <fullName evidence="2">PGL/p-HBAD biosynthesis rhamnosyltransferase</fullName>
        <ecNumber evidence="2">2.4.1.-</ecNumber>
    </submittedName>
</protein>
<dbReference type="PANTHER" id="PTHR21015:SF22">
    <property type="entry name" value="GLYCOSYLTRANSFERASE"/>
    <property type="match status" value="1"/>
</dbReference>
<gene>
    <name evidence="2" type="ORF">DUPY_13320</name>
</gene>
<proteinExistence type="predicted"/>
<dbReference type="GO" id="GO:0016757">
    <property type="term" value="F:glycosyltransferase activity"/>
    <property type="evidence" value="ECO:0007669"/>
    <property type="project" value="UniProtKB-KW"/>
</dbReference>
<keyword evidence="2" id="KW-0808">Transferase</keyword>
<keyword evidence="2" id="KW-0328">Glycosyltransferase</keyword>
<evidence type="ECO:0000259" key="1">
    <source>
        <dbReference type="Pfam" id="PF06722"/>
    </source>
</evidence>
<dbReference type="Proteomes" id="UP000175989">
    <property type="component" value="Unassembled WGS sequence"/>
</dbReference>
<dbReference type="OrthoDB" id="6620093at2"/>
<sequence>MTMERQKILFMAEAVTLAHVGRPLALAQALDPGRYAVDVACAPGYDMFFKGSNIEPLRLHSISSERFLAALAAGKPVYDAATLQHYVADDLRVLNAVRPHVVVGDFRLSLSVSARLAGIPYIGLINAYWSPYVRQRYRVPALPLARVLPIALADRLFRLARPLAFALHSMPLNRVRRAHGLPALGPDLRRVYTDADHVLYADIPQMFPATALPDTHAYMGAVTWSPPTPLPAWWHELDGAKPVVYVTLGSSGAGQVLPRVLQALATLPVTVIAATAGGASPGVVPANARVAPYLPGAAAARRAQLVVCNGGSPTCQQALVAGVPVLGIAGNLDQYLNMAGVVGCGAGRLLRSDRLTEAAVRDAALALLDQTRPASRAAALRLAGHFAGYDAGRQLALLLDRLRTAEQAAP</sequence>
<dbReference type="Pfam" id="PF06722">
    <property type="entry name" value="EryCIII-like_C"/>
    <property type="match status" value="1"/>
</dbReference>
<feature type="domain" description="Erythromycin biosynthesis protein CIII-like C-terminal" evidence="1">
    <location>
        <begin position="259"/>
        <end position="384"/>
    </location>
</feature>
<reference evidence="3" key="1">
    <citation type="journal article" date="2016" name="Front. Microbiol.">
        <title>Molecular Keys to the Janthinobacterium and Duganella spp. Interaction with the Plant Pathogen Fusarium graminearum.</title>
        <authorList>
            <person name="Haack F.S."/>
            <person name="Poehlein A."/>
            <person name="Kroger C."/>
            <person name="Voigt C.A."/>
            <person name="Piepenbring M."/>
            <person name="Bode H.B."/>
            <person name="Daniel R."/>
            <person name="Schafer W."/>
            <person name="Streit W.R."/>
        </authorList>
    </citation>
    <scope>NUCLEOTIDE SEQUENCE [LARGE SCALE GENOMIC DNA]</scope>
    <source>
        <strain evidence="3">T54</strain>
    </source>
</reference>
<keyword evidence="3" id="KW-1185">Reference proteome</keyword>